<accession>A0A2I0V039</accession>
<organism evidence="1 2">
    <name type="scientific">Lysinibacillus fusiformis</name>
    <dbReference type="NCBI Taxonomy" id="28031"/>
    <lineage>
        <taxon>Bacteria</taxon>
        <taxon>Bacillati</taxon>
        <taxon>Bacillota</taxon>
        <taxon>Bacilli</taxon>
        <taxon>Bacillales</taxon>
        <taxon>Bacillaceae</taxon>
        <taxon>Lysinibacillus</taxon>
    </lineage>
</organism>
<name>A0A2I0V039_9BACI</name>
<reference evidence="1 2" key="1">
    <citation type="submission" date="2017-10" db="EMBL/GenBank/DDBJ databases">
        <title>Draft genome of Lysinibacillus fusiformis strain Juneja, a laboratory-derived pathogen of Drosophila melanogaster.</title>
        <authorList>
            <person name="Smith B.R."/>
            <person name="Unckless R.L."/>
        </authorList>
    </citation>
    <scope>NUCLEOTIDE SEQUENCE [LARGE SCALE GENOMIC DNA]</scope>
    <source>
        <strain evidence="1 2">Juneja</strain>
    </source>
</reference>
<proteinExistence type="predicted"/>
<protein>
    <submittedName>
        <fullName evidence="1">Uncharacterized protein</fullName>
    </submittedName>
</protein>
<evidence type="ECO:0000313" key="2">
    <source>
        <dbReference type="Proteomes" id="UP000234956"/>
    </source>
</evidence>
<dbReference type="AlphaFoldDB" id="A0A2I0V039"/>
<dbReference type="Proteomes" id="UP000234956">
    <property type="component" value="Unassembled WGS sequence"/>
</dbReference>
<dbReference type="RefSeq" id="WP_036117138.1">
    <property type="nucleotide sequence ID" value="NZ_PDFK01000003.1"/>
</dbReference>
<evidence type="ECO:0000313" key="1">
    <source>
        <dbReference type="EMBL" id="PKU51639.1"/>
    </source>
</evidence>
<gene>
    <name evidence="1" type="ORF">CRI88_13175</name>
</gene>
<sequence length="143" mass="17215">MKKRYKLLLGILLPLLILYISTMLLTRDTDFTTEVTERLDLKEIHEIEVIRSSDEKTIMLTNKAEIDQIMQPLKDLPLKKVWFAKSDFKEAYWLTLSINDDREIGLRIDDNHHLFVYLYEENYMKDYKLNHDVDLTFIEQLFQ</sequence>
<dbReference type="EMBL" id="PDFK01000003">
    <property type="protein sequence ID" value="PKU51639.1"/>
    <property type="molecule type" value="Genomic_DNA"/>
</dbReference>
<comment type="caution">
    <text evidence="1">The sequence shown here is derived from an EMBL/GenBank/DDBJ whole genome shotgun (WGS) entry which is preliminary data.</text>
</comment>